<evidence type="ECO:0008006" key="5">
    <source>
        <dbReference type="Google" id="ProtNLM"/>
    </source>
</evidence>
<evidence type="ECO:0000313" key="4">
    <source>
        <dbReference type="Proteomes" id="UP000054047"/>
    </source>
</evidence>
<dbReference type="InterPro" id="IPR052782">
    <property type="entry name" value="Oocyte-zygote_transition_reg"/>
</dbReference>
<dbReference type="PANTHER" id="PTHR46163:SF2">
    <property type="entry name" value="PROTEIN-TYROSINE PHOSPHATASE"/>
    <property type="match status" value="1"/>
</dbReference>
<name>A0A0C2FIG7_9BILA</name>
<dbReference type="InterPro" id="IPR000242">
    <property type="entry name" value="PTP_cat"/>
</dbReference>
<dbReference type="Gene3D" id="3.90.190.10">
    <property type="entry name" value="Protein tyrosine phosphatase superfamily"/>
    <property type="match status" value="1"/>
</dbReference>
<evidence type="ECO:0000313" key="3">
    <source>
        <dbReference type="EMBL" id="KIH46509.1"/>
    </source>
</evidence>
<dbReference type="OrthoDB" id="8609993at2759"/>
<dbReference type="InterPro" id="IPR000387">
    <property type="entry name" value="Tyr_Pase_dom"/>
</dbReference>
<dbReference type="SMART" id="SM00404">
    <property type="entry name" value="PTPc_motif"/>
    <property type="match status" value="1"/>
</dbReference>
<proteinExistence type="predicted"/>
<accession>A0A0C2FIG7</accession>
<dbReference type="SUPFAM" id="SSF52799">
    <property type="entry name" value="(Phosphotyrosine protein) phosphatases II"/>
    <property type="match status" value="1"/>
</dbReference>
<organism evidence="3 4">
    <name type="scientific">Ancylostoma duodenale</name>
    <dbReference type="NCBI Taxonomy" id="51022"/>
    <lineage>
        <taxon>Eukaryota</taxon>
        <taxon>Metazoa</taxon>
        <taxon>Ecdysozoa</taxon>
        <taxon>Nematoda</taxon>
        <taxon>Chromadorea</taxon>
        <taxon>Rhabditida</taxon>
        <taxon>Rhabditina</taxon>
        <taxon>Rhabditomorpha</taxon>
        <taxon>Strongyloidea</taxon>
        <taxon>Ancylostomatidae</taxon>
        <taxon>Ancylostomatinae</taxon>
        <taxon>Ancylostoma</taxon>
    </lineage>
</organism>
<keyword evidence="4" id="KW-1185">Reference proteome</keyword>
<dbReference type="PROSITE" id="PS00383">
    <property type="entry name" value="TYR_PHOSPHATASE_1"/>
    <property type="match status" value="1"/>
</dbReference>
<dbReference type="GO" id="GO:0004725">
    <property type="term" value="F:protein tyrosine phosphatase activity"/>
    <property type="evidence" value="ECO:0007669"/>
    <property type="project" value="InterPro"/>
</dbReference>
<dbReference type="InterPro" id="IPR003595">
    <property type="entry name" value="Tyr_Pase_cat"/>
</dbReference>
<reference evidence="3 4" key="1">
    <citation type="submission" date="2013-12" db="EMBL/GenBank/DDBJ databases">
        <title>Draft genome of the parsitic nematode Ancylostoma duodenale.</title>
        <authorList>
            <person name="Mitreva M."/>
        </authorList>
    </citation>
    <scope>NUCLEOTIDE SEQUENCE [LARGE SCALE GENOMIC DNA]</scope>
    <source>
        <strain evidence="3 4">Zhejiang</strain>
    </source>
</reference>
<dbReference type="SMR" id="A0A0C2FIG7"/>
<dbReference type="InterPro" id="IPR029021">
    <property type="entry name" value="Prot-tyrosine_phosphatase-like"/>
</dbReference>
<dbReference type="PANTHER" id="PTHR46163">
    <property type="entry name" value="TYROSINE-PROTEIN PHOSPHATASE-RELATED"/>
    <property type="match status" value="1"/>
</dbReference>
<dbReference type="EMBL" id="KN769083">
    <property type="protein sequence ID" value="KIH46509.1"/>
    <property type="molecule type" value="Genomic_DNA"/>
</dbReference>
<sequence>MNWPDRGVPPTNLSSFRLLTRVKLLTPIVVHCSAGIGRTGAIVGLDLFYSKLQKGVLVIAPAEIQKFVADYNMFCKAKGYI</sequence>
<feature type="domain" description="Tyrosine-protein phosphatase" evidence="1">
    <location>
        <begin position="1"/>
        <end position="68"/>
    </location>
</feature>
<dbReference type="Pfam" id="PF00102">
    <property type="entry name" value="Y_phosphatase"/>
    <property type="match status" value="1"/>
</dbReference>
<dbReference type="PROSITE" id="PS50055">
    <property type="entry name" value="TYR_PHOSPHATASE_PTP"/>
    <property type="match status" value="1"/>
</dbReference>
<dbReference type="Proteomes" id="UP000054047">
    <property type="component" value="Unassembled WGS sequence"/>
</dbReference>
<feature type="domain" description="Tyrosine specific protein phosphatases" evidence="2">
    <location>
        <begin position="27"/>
        <end position="56"/>
    </location>
</feature>
<dbReference type="PROSITE" id="PS50056">
    <property type="entry name" value="TYR_PHOSPHATASE_2"/>
    <property type="match status" value="1"/>
</dbReference>
<evidence type="ECO:0000259" key="1">
    <source>
        <dbReference type="PROSITE" id="PS50055"/>
    </source>
</evidence>
<protein>
    <recommendedName>
        <fullName evidence="5">Protein-tyrosine phosphatase</fullName>
    </recommendedName>
</protein>
<dbReference type="AlphaFoldDB" id="A0A0C2FIG7"/>
<gene>
    <name evidence="3" type="ORF">ANCDUO_23438</name>
</gene>
<dbReference type="InterPro" id="IPR016130">
    <property type="entry name" value="Tyr_Pase_AS"/>
</dbReference>
<evidence type="ECO:0000259" key="2">
    <source>
        <dbReference type="PROSITE" id="PS50056"/>
    </source>
</evidence>